<dbReference type="GO" id="GO:0005112">
    <property type="term" value="F:Notch binding"/>
    <property type="evidence" value="ECO:0000318"/>
    <property type="project" value="GO_Central"/>
</dbReference>
<dbReference type="GO" id="GO:0005509">
    <property type="term" value="F:calcium ion binding"/>
    <property type="evidence" value="ECO:0007669"/>
    <property type="project" value="InterPro"/>
</dbReference>
<feature type="domain" description="EGF-like" evidence="7">
    <location>
        <begin position="6"/>
        <end position="44"/>
    </location>
</feature>
<dbReference type="FunFam" id="2.10.25.10:FF:000710">
    <property type="entry name" value="Blast:Protein eyes shut"/>
    <property type="match status" value="1"/>
</dbReference>
<dbReference type="EMBL" id="ABJB010784863">
    <property type="status" value="NOT_ANNOTATED_CDS"/>
    <property type="molecule type" value="Genomic_DNA"/>
</dbReference>
<dbReference type="InterPro" id="IPR000152">
    <property type="entry name" value="EGF-type_Asp/Asn_hydroxyl_site"/>
</dbReference>
<feature type="domain" description="EGF-like" evidence="7">
    <location>
        <begin position="84"/>
        <end position="129"/>
    </location>
</feature>
<dbReference type="SUPFAM" id="SSF49899">
    <property type="entry name" value="Concanavalin A-like lectins/glucanases"/>
    <property type="match status" value="1"/>
</dbReference>
<dbReference type="EMBL" id="DS974589">
    <property type="protein sequence ID" value="EEC20224.1"/>
    <property type="molecule type" value="Genomic_DNA"/>
</dbReference>
<proteinExistence type="predicted"/>
<gene>
    <name evidence="8" type="ORF">IscW_ISCW015131</name>
</gene>
<dbReference type="PANTHER" id="PTHR24049">
    <property type="entry name" value="CRUMBS FAMILY MEMBER"/>
    <property type="match status" value="1"/>
</dbReference>
<organism>
    <name type="scientific">Ixodes scapularis</name>
    <name type="common">Black-legged tick</name>
    <name type="synonym">Deer tick</name>
    <dbReference type="NCBI Taxonomy" id="6945"/>
    <lineage>
        <taxon>Eukaryota</taxon>
        <taxon>Metazoa</taxon>
        <taxon>Ecdysozoa</taxon>
        <taxon>Arthropoda</taxon>
        <taxon>Chelicerata</taxon>
        <taxon>Arachnida</taxon>
        <taxon>Acari</taxon>
        <taxon>Parasitiformes</taxon>
        <taxon>Ixodida</taxon>
        <taxon>Ixodoidea</taxon>
        <taxon>Ixodidae</taxon>
        <taxon>Ixodinae</taxon>
        <taxon>Ixodes</taxon>
    </lineage>
</organism>
<dbReference type="PaxDb" id="6945-B7QN02"/>
<protein>
    <recommendedName>
        <fullName evidence="7">EGF-like domain-containing protein</fullName>
    </recommendedName>
</protein>
<evidence type="ECO:0000256" key="1">
    <source>
        <dbReference type="ARBA" id="ARBA00022536"/>
    </source>
</evidence>
<dbReference type="PROSITE" id="PS50026">
    <property type="entry name" value="EGF_3"/>
    <property type="match status" value="4"/>
</dbReference>
<dbReference type="InterPro" id="IPR051022">
    <property type="entry name" value="Notch_Cell-Fate_Det"/>
</dbReference>
<keyword evidence="5" id="KW-0325">Glycoprotein</keyword>
<dbReference type="Gene3D" id="2.10.25.10">
    <property type="entry name" value="Laminin"/>
    <property type="match status" value="4"/>
</dbReference>
<dbReference type="SMART" id="SM00179">
    <property type="entry name" value="EGF_CA"/>
    <property type="match status" value="3"/>
</dbReference>
<dbReference type="HOGENOM" id="CLU_923094_0_0_1"/>
<dbReference type="EMBL" id="ABJB010258273">
    <property type="status" value="NOT_ANNOTATED_CDS"/>
    <property type="molecule type" value="Genomic_DNA"/>
</dbReference>
<feature type="disulfide bond" evidence="6">
    <location>
        <begin position="34"/>
        <end position="43"/>
    </location>
</feature>
<dbReference type="VEuPathDB" id="VectorBase:ISCP_010246"/>
<dbReference type="Pfam" id="PF00008">
    <property type="entry name" value="EGF"/>
    <property type="match status" value="3"/>
</dbReference>
<dbReference type="Gene3D" id="2.60.120.200">
    <property type="match status" value="1"/>
</dbReference>
<evidence type="ECO:0000256" key="6">
    <source>
        <dbReference type="PROSITE-ProRule" id="PRU00076"/>
    </source>
</evidence>
<dbReference type="SUPFAM" id="SSF57196">
    <property type="entry name" value="EGF/Laminin"/>
    <property type="match status" value="3"/>
</dbReference>
<feature type="disulfide bond" evidence="6">
    <location>
        <begin position="119"/>
        <end position="128"/>
    </location>
</feature>
<dbReference type="InterPro" id="IPR000742">
    <property type="entry name" value="EGF"/>
</dbReference>
<evidence type="ECO:0000259" key="7">
    <source>
        <dbReference type="PROSITE" id="PS50026"/>
    </source>
</evidence>
<accession>B7QN02</accession>
<dbReference type="PROSITE" id="PS00010">
    <property type="entry name" value="ASX_HYDROXYL"/>
    <property type="match status" value="2"/>
</dbReference>
<feature type="domain" description="EGF-like" evidence="7">
    <location>
        <begin position="46"/>
        <end position="82"/>
    </location>
</feature>
<dbReference type="OrthoDB" id="6406940at2759"/>
<keyword evidence="10" id="KW-1185">Reference proteome</keyword>
<keyword evidence="1 6" id="KW-0245">EGF-like domain</keyword>
<reference evidence="9" key="2">
    <citation type="submission" date="2020-05" db="UniProtKB">
        <authorList>
            <consortium name="EnsemblMetazoa"/>
        </authorList>
    </citation>
    <scope>IDENTIFICATION</scope>
    <source>
        <strain evidence="9">wikel</strain>
    </source>
</reference>
<evidence type="ECO:0000313" key="8">
    <source>
        <dbReference type="EMBL" id="EEC20224.1"/>
    </source>
</evidence>
<dbReference type="PRINTS" id="PR00010">
    <property type="entry name" value="EGFBLOOD"/>
</dbReference>
<dbReference type="Proteomes" id="UP000001555">
    <property type="component" value="Unassembled WGS sequence"/>
</dbReference>
<dbReference type="CDD" id="cd00054">
    <property type="entry name" value="EGF_CA"/>
    <property type="match status" value="3"/>
</dbReference>
<dbReference type="InterPro" id="IPR001881">
    <property type="entry name" value="EGF-like_Ca-bd_dom"/>
</dbReference>
<comment type="caution">
    <text evidence="6">Lacks conserved residue(s) required for the propagation of feature annotation.</text>
</comment>
<dbReference type="VEuPathDB" id="VectorBase:ISCI015131"/>
<name>B7QN02_IXOSC</name>
<dbReference type="PANTHER" id="PTHR24049:SF35">
    <property type="entry name" value="EGF-LIKE DOMAIN-CONTAINING PROTEIN"/>
    <property type="match status" value="1"/>
</dbReference>
<evidence type="ECO:0000256" key="4">
    <source>
        <dbReference type="ARBA" id="ARBA00023157"/>
    </source>
</evidence>
<dbReference type="EnsemblMetazoa" id="ISCW015131-RA">
    <property type="protein sequence ID" value="ISCW015131-PA"/>
    <property type="gene ID" value="ISCW015131"/>
</dbReference>
<evidence type="ECO:0000256" key="5">
    <source>
        <dbReference type="ARBA" id="ARBA00023180"/>
    </source>
</evidence>
<evidence type="ECO:0000256" key="3">
    <source>
        <dbReference type="ARBA" id="ARBA00022737"/>
    </source>
</evidence>
<dbReference type="InParanoid" id="B7QN02"/>
<dbReference type="PROSITE" id="PS01187">
    <property type="entry name" value="EGF_CA"/>
    <property type="match status" value="1"/>
</dbReference>
<evidence type="ECO:0000313" key="10">
    <source>
        <dbReference type="Proteomes" id="UP000001555"/>
    </source>
</evidence>
<keyword evidence="2" id="KW-0732">Signal</keyword>
<dbReference type="InterPro" id="IPR013320">
    <property type="entry name" value="ConA-like_dom_sf"/>
</dbReference>
<reference evidence="8 10" key="1">
    <citation type="submission" date="2008-03" db="EMBL/GenBank/DDBJ databases">
        <title>Annotation of Ixodes scapularis.</title>
        <authorList>
            <consortium name="Ixodes scapularis Genome Project Consortium"/>
            <person name="Caler E."/>
            <person name="Hannick L.I."/>
            <person name="Bidwell S."/>
            <person name="Joardar V."/>
            <person name="Thiagarajan M."/>
            <person name="Amedeo P."/>
            <person name="Galinsky K.J."/>
            <person name="Schobel S."/>
            <person name="Inman J."/>
            <person name="Hostetler J."/>
            <person name="Miller J."/>
            <person name="Hammond M."/>
            <person name="Megy K."/>
            <person name="Lawson D."/>
            <person name="Kodira C."/>
            <person name="Sutton G."/>
            <person name="Meyer J."/>
            <person name="Hill C.A."/>
            <person name="Birren B."/>
            <person name="Nene V."/>
            <person name="Collins F."/>
            <person name="Alarcon-Chaidez F."/>
            <person name="Wikel S."/>
            <person name="Strausberg R."/>
        </authorList>
    </citation>
    <scope>NUCLEOTIDE SEQUENCE [LARGE SCALE GENOMIC DNA]</scope>
    <source>
        <strain evidence="10">Wikel</strain>
        <strain evidence="8">Wikel colony</strain>
    </source>
</reference>
<dbReference type="EMBL" id="ABJB010961117">
    <property type="status" value="NOT_ANNOTATED_CDS"/>
    <property type="molecule type" value="Genomic_DNA"/>
</dbReference>
<keyword evidence="3" id="KW-0677">Repeat</keyword>
<dbReference type="AlphaFoldDB" id="B7QN02"/>
<dbReference type="EMBL" id="ABJB010150956">
    <property type="status" value="NOT_ANNOTATED_CDS"/>
    <property type="molecule type" value="Genomic_DNA"/>
</dbReference>
<feature type="disulfide bond" evidence="6">
    <location>
        <begin position="72"/>
        <end position="81"/>
    </location>
</feature>
<feature type="domain" description="EGF-like" evidence="7">
    <location>
        <begin position="131"/>
        <end position="169"/>
    </location>
</feature>
<sequence length="302" mass="32576">ELCETDISVCNDTATCYNGGTCVEGPGDSFQCRCVAGFAGDFCQVDVDECFSSPCLNGGKCQDHPGGFVCSCDFGWTGEVCEVRLQECDSNDCLNGGLCFVPTSAEGLSLSNASSECFCVPDYHGTRCESRYDECIPGSPCHNGGTCIDGVDDYSCSCAVDFTDVSISEIYFKGDIRSHSSYVELSVPIDTSDSIEFRLRFYTDNPLQTALLAFMGQEGTTILRSPDLLVASVDQHEVVFGHHRRYGWLETDGQVKAVGLSKGPLNSLNVAPSLFVGGHPSVRFEGLPKLDVDLRSGFVEPR</sequence>
<dbReference type="InterPro" id="IPR018097">
    <property type="entry name" value="EGF_Ca-bd_CS"/>
</dbReference>
<dbReference type="EMBL" id="ABJB010524570">
    <property type="status" value="NOT_ANNOTATED_CDS"/>
    <property type="molecule type" value="Genomic_DNA"/>
</dbReference>
<dbReference type="PROSITE" id="PS00022">
    <property type="entry name" value="EGF_1"/>
    <property type="match status" value="3"/>
</dbReference>
<dbReference type="PROSITE" id="PS01186">
    <property type="entry name" value="EGF_2"/>
    <property type="match status" value="2"/>
</dbReference>
<dbReference type="FunFam" id="2.10.25.10:FF:000472">
    <property type="entry name" value="Uncharacterized protein, isoform A"/>
    <property type="match status" value="1"/>
</dbReference>
<evidence type="ECO:0000256" key="2">
    <source>
        <dbReference type="ARBA" id="ARBA00022729"/>
    </source>
</evidence>
<dbReference type="STRING" id="6945.B7QN02"/>
<keyword evidence="4 6" id="KW-1015">Disulfide bond</keyword>
<dbReference type="SMART" id="SM00181">
    <property type="entry name" value="EGF"/>
    <property type="match status" value="4"/>
</dbReference>
<dbReference type="EMBL" id="ABJB010733219">
    <property type="status" value="NOT_ANNOTATED_CDS"/>
    <property type="molecule type" value="Genomic_DNA"/>
</dbReference>
<dbReference type="VEuPathDB" id="VectorBase:ISCW015131"/>
<evidence type="ECO:0000313" key="9">
    <source>
        <dbReference type="EnsemblMetazoa" id="ISCW015131-PA"/>
    </source>
</evidence>
<feature type="non-terminal residue" evidence="8">
    <location>
        <position position="1"/>
    </location>
</feature>